<reference evidence="1 2" key="1">
    <citation type="submission" date="2017-10" db="EMBL/GenBank/DDBJ databases">
        <title>The draft genome sequence of Lewinella nigricans NBRC 102662.</title>
        <authorList>
            <person name="Wang K."/>
        </authorList>
    </citation>
    <scope>NUCLEOTIDE SEQUENCE [LARGE SCALE GENOMIC DNA]</scope>
    <source>
        <strain evidence="1 2">NBRC 102662</strain>
    </source>
</reference>
<evidence type="ECO:0000313" key="2">
    <source>
        <dbReference type="Proteomes" id="UP000223913"/>
    </source>
</evidence>
<name>A0A2D0NBA4_FLAN2</name>
<dbReference type="Gene3D" id="3.40.50.150">
    <property type="entry name" value="Vaccinia Virus protein VP39"/>
    <property type="match status" value="1"/>
</dbReference>
<gene>
    <name evidence="1" type="ORF">CRP01_15070</name>
</gene>
<dbReference type="Proteomes" id="UP000223913">
    <property type="component" value="Unassembled WGS sequence"/>
</dbReference>
<dbReference type="AlphaFoldDB" id="A0A2D0NBA4"/>
<protein>
    <recommendedName>
        <fullName evidence="3">PRMT5 arginine-N-methyltransferase domain-containing protein</fullName>
    </recommendedName>
</protein>
<dbReference type="InterPro" id="IPR029063">
    <property type="entry name" value="SAM-dependent_MTases_sf"/>
</dbReference>
<dbReference type="EMBL" id="PDUD01000020">
    <property type="protein sequence ID" value="PHN05792.1"/>
    <property type="molecule type" value="Genomic_DNA"/>
</dbReference>
<evidence type="ECO:0008006" key="3">
    <source>
        <dbReference type="Google" id="ProtNLM"/>
    </source>
</evidence>
<proteinExistence type="predicted"/>
<evidence type="ECO:0000313" key="1">
    <source>
        <dbReference type="EMBL" id="PHN05792.1"/>
    </source>
</evidence>
<sequence>MEEPEDLGTAWRACNLYKELLLELSELDLETEAARYNIALAQGMALGSTWAAYCLNDFLRTRRFIKGIHTAVAHLLTTRKNRPVHLLYAGTGPFATLVLPLLYCFRPEELQFTFLEINPISYHNLQKLLEHLDLMDYVRRLEPADATTYRIPPGETVDIVLSETMQAGLRREVQVPIFWNLLSQEAARQAIPIPERIELFMGAYRSNYEPSDSPPKAVKFGSYFRLDRDHIPDDRSGDTLPSARIKVPNNLDDGFDQLVIFTEIDIFQKQRLRHGDSGLTTPLIIRDIHRNPVKGQFINIRYYLREDPGECIEITNDPL</sequence>
<accession>A0A2D0NBA4</accession>
<organism evidence="1 2">
    <name type="scientific">Flavilitoribacter nigricans (strain ATCC 23147 / DSM 23189 / NBRC 102662 / NCIMB 1420 / SS-2)</name>
    <name type="common">Lewinella nigricans</name>
    <dbReference type="NCBI Taxonomy" id="1122177"/>
    <lineage>
        <taxon>Bacteria</taxon>
        <taxon>Pseudomonadati</taxon>
        <taxon>Bacteroidota</taxon>
        <taxon>Saprospiria</taxon>
        <taxon>Saprospirales</taxon>
        <taxon>Lewinellaceae</taxon>
        <taxon>Flavilitoribacter</taxon>
    </lineage>
</organism>
<keyword evidence="2" id="KW-1185">Reference proteome</keyword>
<comment type="caution">
    <text evidence="1">The sequence shown here is derived from an EMBL/GenBank/DDBJ whole genome shotgun (WGS) entry which is preliminary data.</text>
</comment>